<gene>
    <name evidence="1" type="ORF">GcC1_187047</name>
</gene>
<dbReference type="PANTHER" id="PTHR43684">
    <property type="match status" value="1"/>
</dbReference>
<dbReference type="PANTHER" id="PTHR43684:SF3">
    <property type="entry name" value="PEROXISOMAL D3,D2-ENOYL-COA ISOMERASE"/>
    <property type="match status" value="1"/>
</dbReference>
<name>A0A420HJT5_9PEZI</name>
<accession>A0A420HJT5</accession>
<sequence length="300" mass="33445">MDEYKNIVIDISGQIGTIRINRPETLNALSEDVIIELTSAFHLLDENPETVLTVLTGTGRFFSSGADVRSTKIMSYNEPELGKFLSKSSQKRIHDVKEKIKYMTHLVPRLLPIYLLPSSSLAYVEMLRSIINHRKVFILALNGPAIGGGAAWFTGVADIVFASSNCFLQVPFSTLGLIPELGSAPIFSQSMGVHRANEFLMFDRRLDARELEASGILNRIFPEQDFQKSVTQYLSDILIASDGQSLMEAKRLMCEPLKEKRMVAVMNSIDALAKRFATGSPQLRFKKKTEELEGESPKIA</sequence>
<dbReference type="AlphaFoldDB" id="A0A420HJT5"/>
<dbReference type="CDD" id="cd06558">
    <property type="entry name" value="crotonase-like"/>
    <property type="match status" value="1"/>
</dbReference>
<organism evidence="1 2">
    <name type="scientific">Golovinomyces cichoracearum</name>
    <dbReference type="NCBI Taxonomy" id="62708"/>
    <lineage>
        <taxon>Eukaryota</taxon>
        <taxon>Fungi</taxon>
        <taxon>Dikarya</taxon>
        <taxon>Ascomycota</taxon>
        <taxon>Pezizomycotina</taxon>
        <taxon>Leotiomycetes</taxon>
        <taxon>Erysiphales</taxon>
        <taxon>Erysiphaceae</taxon>
        <taxon>Golovinomyces</taxon>
    </lineage>
</organism>
<dbReference type="Proteomes" id="UP000285405">
    <property type="component" value="Unassembled WGS sequence"/>
</dbReference>
<dbReference type="Pfam" id="PF00378">
    <property type="entry name" value="ECH_1"/>
    <property type="match status" value="2"/>
</dbReference>
<protein>
    <submittedName>
        <fullName evidence="1">Enoyl-CoA delta isomerase 2, mitochondrial</fullName>
    </submittedName>
</protein>
<proteinExistence type="predicted"/>
<dbReference type="Gene3D" id="3.90.226.10">
    <property type="entry name" value="2-enoyl-CoA Hydratase, Chain A, domain 1"/>
    <property type="match status" value="1"/>
</dbReference>
<keyword evidence="1" id="KW-0413">Isomerase</keyword>
<dbReference type="GO" id="GO:0016853">
    <property type="term" value="F:isomerase activity"/>
    <property type="evidence" value="ECO:0007669"/>
    <property type="project" value="UniProtKB-KW"/>
</dbReference>
<dbReference type="InterPro" id="IPR029045">
    <property type="entry name" value="ClpP/crotonase-like_dom_sf"/>
</dbReference>
<comment type="caution">
    <text evidence="1">The sequence shown here is derived from an EMBL/GenBank/DDBJ whole genome shotgun (WGS) entry which is preliminary data.</text>
</comment>
<dbReference type="InterPro" id="IPR051053">
    <property type="entry name" value="ECH/Chromodomain_protein"/>
</dbReference>
<dbReference type="InterPro" id="IPR001753">
    <property type="entry name" value="Enoyl-CoA_hydra/iso"/>
</dbReference>
<evidence type="ECO:0000313" key="2">
    <source>
        <dbReference type="Proteomes" id="UP000285405"/>
    </source>
</evidence>
<dbReference type="EMBL" id="MCBR01018765">
    <property type="protein sequence ID" value="RKF57692.1"/>
    <property type="molecule type" value="Genomic_DNA"/>
</dbReference>
<dbReference type="GO" id="GO:0005782">
    <property type="term" value="C:peroxisomal matrix"/>
    <property type="evidence" value="ECO:0007669"/>
    <property type="project" value="TreeGrafter"/>
</dbReference>
<dbReference type="SUPFAM" id="SSF52096">
    <property type="entry name" value="ClpP/crotonase"/>
    <property type="match status" value="1"/>
</dbReference>
<dbReference type="GO" id="GO:0006635">
    <property type="term" value="P:fatty acid beta-oxidation"/>
    <property type="evidence" value="ECO:0007669"/>
    <property type="project" value="TreeGrafter"/>
</dbReference>
<evidence type="ECO:0000313" key="1">
    <source>
        <dbReference type="EMBL" id="RKF57692.1"/>
    </source>
</evidence>
<dbReference type="OrthoDB" id="448450at2759"/>
<reference evidence="1 2" key="1">
    <citation type="journal article" date="2018" name="BMC Genomics">
        <title>Comparative genome analyses reveal sequence features reflecting distinct modes of host-adaptation between dicot and monocot powdery mildew.</title>
        <authorList>
            <person name="Wu Y."/>
            <person name="Ma X."/>
            <person name="Pan Z."/>
            <person name="Kale S.D."/>
            <person name="Song Y."/>
            <person name="King H."/>
            <person name="Zhang Q."/>
            <person name="Presley C."/>
            <person name="Deng X."/>
            <person name="Wei C.I."/>
            <person name="Xiao S."/>
        </authorList>
    </citation>
    <scope>NUCLEOTIDE SEQUENCE [LARGE SCALE GENOMIC DNA]</scope>
    <source>
        <strain evidence="1">UCSC1</strain>
    </source>
</reference>